<dbReference type="CDD" id="cd07012">
    <property type="entry name" value="PBP2_Bug_TTT"/>
    <property type="match status" value="1"/>
</dbReference>
<evidence type="ECO:0000256" key="1">
    <source>
        <dbReference type="ARBA" id="ARBA00006987"/>
    </source>
</evidence>
<proteinExistence type="inferred from homology"/>
<keyword evidence="3" id="KW-1185">Reference proteome</keyword>
<evidence type="ECO:0000313" key="3">
    <source>
        <dbReference type="Proteomes" id="UP001518989"/>
    </source>
</evidence>
<protein>
    <submittedName>
        <fullName evidence="2">Tripartite tricarboxylate transporter substrate binding protein</fullName>
    </submittedName>
</protein>
<comment type="caution">
    <text evidence="2">The sequence shown here is derived from an EMBL/GenBank/DDBJ whole genome shotgun (WGS) entry which is preliminary data.</text>
</comment>
<dbReference type="Proteomes" id="UP001518989">
    <property type="component" value="Unassembled WGS sequence"/>
</dbReference>
<evidence type="ECO:0000313" key="2">
    <source>
        <dbReference type="EMBL" id="MBO1081294.1"/>
    </source>
</evidence>
<reference evidence="2 3" key="1">
    <citation type="submission" date="2020-09" db="EMBL/GenBank/DDBJ databases">
        <title>Roseomonas.</title>
        <authorList>
            <person name="Zhu W."/>
        </authorList>
    </citation>
    <scope>NUCLEOTIDE SEQUENCE [LARGE SCALE GENOMIC DNA]</scope>
    <source>
        <strain evidence="2 3">573</strain>
    </source>
</reference>
<organism evidence="2 3">
    <name type="scientific">Roseomonas haemaphysalidis</name>
    <dbReference type="NCBI Taxonomy" id="2768162"/>
    <lineage>
        <taxon>Bacteria</taxon>
        <taxon>Pseudomonadati</taxon>
        <taxon>Pseudomonadota</taxon>
        <taxon>Alphaproteobacteria</taxon>
        <taxon>Acetobacterales</taxon>
        <taxon>Roseomonadaceae</taxon>
        <taxon>Roseomonas</taxon>
    </lineage>
</organism>
<dbReference type="SUPFAM" id="SSF53850">
    <property type="entry name" value="Periplasmic binding protein-like II"/>
    <property type="match status" value="1"/>
</dbReference>
<accession>A0ABS3KUY8</accession>
<dbReference type="Gene3D" id="3.40.190.150">
    <property type="entry name" value="Bordetella uptake gene, domain 1"/>
    <property type="match status" value="1"/>
</dbReference>
<dbReference type="PANTHER" id="PTHR42928:SF5">
    <property type="entry name" value="BLR1237 PROTEIN"/>
    <property type="match status" value="1"/>
</dbReference>
<gene>
    <name evidence="2" type="ORF">IAI61_19865</name>
</gene>
<dbReference type="InterPro" id="IPR005064">
    <property type="entry name" value="BUG"/>
</dbReference>
<dbReference type="Gene3D" id="3.40.190.10">
    <property type="entry name" value="Periplasmic binding protein-like II"/>
    <property type="match status" value="1"/>
</dbReference>
<dbReference type="EMBL" id="JACTNG010000014">
    <property type="protein sequence ID" value="MBO1081294.1"/>
    <property type="molecule type" value="Genomic_DNA"/>
</dbReference>
<dbReference type="PIRSF" id="PIRSF017082">
    <property type="entry name" value="YflP"/>
    <property type="match status" value="1"/>
</dbReference>
<comment type="similarity">
    <text evidence="1">Belongs to the UPF0065 (bug) family.</text>
</comment>
<dbReference type="RefSeq" id="WP_207419473.1">
    <property type="nucleotide sequence ID" value="NZ_CP061177.1"/>
</dbReference>
<sequence length="328" mass="34916">MVKDSLWRRRAVLGVAAGCAMPRLAAAQGGWPERPVRIVIPFGAGASHDVLVRMLAEQLQVRLGQPFVCENRVGAGGNIGTEAAARAAPDGYTINAATIGTLTINQFLYAKLPYDPARDFTPATLIWEGANCLFVSEKNPSRTLAEFIAWARARPNGTTFSSAGAGTTPHLAGELFYRKAGFRAQHVPYREGGQRVLDLASGTLDFAVDNVATYTALLGEGKVRAIAVAAAQRWPTLPEVPTMAEAGMAGMEVPTWGAFAFPAGTPPAVVAKLAEAVRQITADPAMQQRFLRAGGRAVSSTPEDTAAFVGRERERWQGVVRDSGARID</sequence>
<name>A0ABS3KUY8_9PROT</name>
<dbReference type="Pfam" id="PF03401">
    <property type="entry name" value="TctC"/>
    <property type="match status" value="1"/>
</dbReference>
<dbReference type="InterPro" id="IPR042100">
    <property type="entry name" value="Bug_dom1"/>
</dbReference>
<dbReference type="PANTHER" id="PTHR42928">
    <property type="entry name" value="TRICARBOXYLATE-BINDING PROTEIN"/>
    <property type="match status" value="1"/>
</dbReference>